<organism evidence="2 3">
    <name type="scientific">Lineolata rhizophorae</name>
    <dbReference type="NCBI Taxonomy" id="578093"/>
    <lineage>
        <taxon>Eukaryota</taxon>
        <taxon>Fungi</taxon>
        <taxon>Dikarya</taxon>
        <taxon>Ascomycota</taxon>
        <taxon>Pezizomycotina</taxon>
        <taxon>Dothideomycetes</taxon>
        <taxon>Dothideomycetes incertae sedis</taxon>
        <taxon>Lineolatales</taxon>
        <taxon>Lineolataceae</taxon>
        <taxon>Lineolata</taxon>
    </lineage>
</organism>
<evidence type="ECO:0000313" key="3">
    <source>
        <dbReference type="Proteomes" id="UP000799766"/>
    </source>
</evidence>
<protein>
    <submittedName>
        <fullName evidence="2">Uncharacterized protein</fullName>
    </submittedName>
</protein>
<feature type="region of interest" description="Disordered" evidence="1">
    <location>
        <begin position="255"/>
        <end position="275"/>
    </location>
</feature>
<dbReference type="Proteomes" id="UP000799766">
    <property type="component" value="Unassembled WGS sequence"/>
</dbReference>
<dbReference type="AlphaFoldDB" id="A0A6A6NKV2"/>
<evidence type="ECO:0000313" key="2">
    <source>
        <dbReference type="EMBL" id="KAF2452269.1"/>
    </source>
</evidence>
<gene>
    <name evidence="2" type="ORF">BDY21DRAFT_175914</name>
</gene>
<evidence type="ECO:0000256" key="1">
    <source>
        <dbReference type="SAM" id="MobiDB-lite"/>
    </source>
</evidence>
<dbReference type="OrthoDB" id="3763345at2759"/>
<dbReference type="EMBL" id="MU001715">
    <property type="protein sequence ID" value="KAF2452269.1"/>
    <property type="molecule type" value="Genomic_DNA"/>
</dbReference>
<name>A0A6A6NKV2_9PEZI</name>
<keyword evidence="3" id="KW-1185">Reference proteome</keyword>
<proteinExistence type="predicted"/>
<accession>A0A6A6NKV2</accession>
<sequence length="275" mass="31331">METRKVLGVNAISALKEQVRRFESMSVCVASRPDLAMSQAEDIAELTAKLIDVLTKIQRDTQCDTAASRELVRAKIRRLRAQAESRKRKVLDKDALGSWRTITANFRLIFGPPREAEQVSRSTRHARATNLQRVNVIRGLCYHHPHGVIAFSLAHPSKDWVESSREIFNGLVSGIKHETKQAWPEDIVDLMDKLEREMQMSAEFRLLRAAVLEDKHQCRWPVHTFGLQLPPIRVQPQLSGYGPSSTGRYGVFEVHSERRESARPAESRSGSFRPW</sequence>
<reference evidence="2" key="1">
    <citation type="journal article" date="2020" name="Stud. Mycol.">
        <title>101 Dothideomycetes genomes: a test case for predicting lifestyles and emergence of pathogens.</title>
        <authorList>
            <person name="Haridas S."/>
            <person name="Albert R."/>
            <person name="Binder M."/>
            <person name="Bloem J."/>
            <person name="Labutti K."/>
            <person name="Salamov A."/>
            <person name="Andreopoulos B."/>
            <person name="Baker S."/>
            <person name="Barry K."/>
            <person name="Bills G."/>
            <person name="Bluhm B."/>
            <person name="Cannon C."/>
            <person name="Castanera R."/>
            <person name="Culley D."/>
            <person name="Daum C."/>
            <person name="Ezra D."/>
            <person name="Gonzalez J."/>
            <person name="Henrissat B."/>
            <person name="Kuo A."/>
            <person name="Liang C."/>
            <person name="Lipzen A."/>
            <person name="Lutzoni F."/>
            <person name="Magnuson J."/>
            <person name="Mondo S."/>
            <person name="Nolan M."/>
            <person name="Ohm R."/>
            <person name="Pangilinan J."/>
            <person name="Park H.-J."/>
            <person name="Ramirez L."/>
            <person name="Alfaro M."/>
            <person name="Sun H."/>
            <person name="Tritt A."/>
            <person name="Yoshinaga Y."/>
            <person name="Zwiers L.-H."/>
            <person name="Turgeon B."/>
            <person name="Goodwin S."/>
            <person name="Spatafora J."/>
            <person name="Crous P."/>
            <person name="Grigoriev I."/>
        </authorList>
    </citation>
    <scope>NUCLEOTIDE SEQUENCE</scope>
    <source>
        <strain evidence="2">ATCC 16933</strain>
    </source>
</reference>
<feature type="compositionally biased region" description="Basic and acidic residues" evidence="1">
    <location>
        <begin position="255"/>
        <end position="266"/>
    </location>
</feature>